<dbReference type="PANTHER" id="PTHR45974">
    <property type="entry name" value="RECEPTOR-LIKE PROTEIN 55"/>
    <property type="match status" value="1"/>
</dbReference>
<evidence type="ECO:0000256" key="5">
    <source>
        <dbReference type="ARBA" id="ARBA00022614"/>
    </source>
</evidence>
<dbReference type="InterPro" id="IPR000719">
    <property type="entry name" value="Prot_kinase_dom"/>
</dbReference>
<evidence type="ECO:0000256" key="11">
    <source>
        <dbReference type="ARBA" id="ARBA00022777"/>
    </source>
</evidence>
<evidence type="ECO:0000256" key="4">
    <source>
        <dbReference type="ARBA" id="ARBA00022527"/>
    </source>
</evidence>
<dbReference type="GO" id="GO:0016020">
    <property type="term" value="C:membrane"/>
    <property type="evidence" value="ECO:0007669"/>
    <property type="project" value="UniProtKB-SubCell"/>
</dbReference>
<dbReference type="AlphaFoldDB" id="A0A410N648"/>
<dbReference type="SUPFAM" id="SSF56112">
    <property type="entry name" value="Protein kinase-like (PK-like)"/>
    <property type="match status" value="1"/>
</dbReference>
<keyword evidence="15 23" id="KW-0675">Receptor</keyword>
<proteinExistence type="evidence at transcript level"/>
<dbReference type="Gene3D" id="1.10.510.10">
    <property type="entry name" value="Transferase(Phosphotransferase) domain 1"/>
    <property type="match status" value="1"/>
</dbReference>
<feature type="binding site" evidence="19">
    <location>
        <position position="668"/>
    </location>
    <ligand>
        <name>ATP</name>
        <dbReference type="ChEBI" id="CHEBI:30616"/>
    </ligand>
</feature>
<protein>
    <recommendedName>
        <fullName evidence="3">non-specific serine/threonine protein kinase</fullName>
        <ecNumber evidence="3">2.7.11.1</ecNumber>
    </recommendedName>
</protein>
<dbReference type="Gene3D" id="3.80.10.10">
    <property type="entry name" value="Ribonuclease Inhibitor"/>
    <property type="match status" value="3"/>
</dbReference>
<evidence type="ECO:0000256" key="14">
    <source>
        <dbReference type="ARBA" id="ARBA00023136"/>
    </source>
</evidence>
<dbReference type="PROSITE" id="PS00108">
    <property type="entry name" value="PROTEIN_KINASE_ST"/>
    <property type="match status" value="1"/>
</dbReference>
<sequence>MKWPLSHSDCSLFFGLLNGTKMLENRTGVVLISCCYLALLVVGQYADPSEVDALLAVRKRLNDPMKHLKNWGKGDPCSGNWTGINCSNVSTDGYFHVLELNLLNSNLTGTLAPELGQLSQLKILDFMWNGLTGNIPKEIGNISTLRLLLLNGNKLSGSLPEELGNLEKLNRLQVDQNLLSGPIPKSFANLSKSRHLHLNNNSFSGQLPPELSQLSDLLHLLVDNNNLSGYLPPEFSTLPKLHILQLDNNNFGGTSIPAAYGSMTSLVKLSLRNCSLQGNIPDLSAMSHLRYIDLSYNQLTGTIPSTELSKNITTIKLSNNDLNGTIPSSFSSLPLLQILSAENNMLNGAVPASIWLNMTFSPAAKLTLDFQNNSLSIVVGSLNPPVNVTLRLYGNPICRQANIPNIKLYCGSETANFEELQLSGNTTCPIQACPVNNFFEYVPESPVPCFCASPIRIGYRLKSPSFSYFPPYMDQFETYVTTSLRLKLHQLFIDSYEWEVGPRLRMYLKFFPAYADGQSSTFNESEVHRLRSIFSSWNFPTDNFYGPYELLNFTLLGPYAGMDLKLPDSVFNKTIWISFILACVVCGVIISSLITCMMVRRYSKQHRDLSRNRTSSKISMKIDGVKSFTFKELALATVNFNCDKVVGQGGYGKVYKGILPGNVIVAVKRTFEGSLQGQKEFLTEIELLSRVHHLNLVSLLGYCDEEGEQMLVYEFMPNGTLREWISGKKGKEHFGFRTRLQTALGASKGILYLHTEAQPPIFHRDIKASNILLDSKLTAKVADFGLSRLAPVLSDEGTLPNHISTVVKGTPGYLDPEYFLTHKLTDKSDVYSLGVVFLELLTGMQPIHHGKNIVREVNMAHESGMMFSIIDSKMGSYPSDCLEKFATLALNCSKDKPEERPSMLDAVRELENILKMMPGIDTMMSETSSSSYSGKSGSQSTSSSFLTRDQYGSLEVSLSGSDLVSGVIPTVKPR</sequence>
<evidence type="ECO:0000256" key="18">
    <source>
        <dbReference type="ARBA" id="ARBA00048679"/>
    </source>
</evidence>
<keyword evidence="6" id="KW-0808">Transferase</keyword>
<comment type="subcellular location">
    <subcellularLocation>
        <location evidence="1">Membrane</location>
        <topology evidence="1">Single-pass type I membrane protein</topology>
    </subcellularLocation>
</comment>
<dbReference type="PANTHER" id="PTHR45974:SF216">
    <property type="entry name" value="PROTEIN KINASE DOMAIN-CONTAINING PROTEIN"/>
    <property type="match status" value="1"/>
</dbReference>
<keyword evidence="12 19" id="KW-0067">ATP-binding</keyword>
<dbReference type="Pfam" id="PF08263">
    <property type="entry name" value="LRRNT_2"/>
    <property type="match status" value="1"/>
</dbReference>
<comment type="similarity">
    <text evidence="2">Belongs to the protein kinase superfamily. Ser/Thr protein kinase family.</text>
</comment>
<organism evidence="23">
    <name type="scientific">Sedum alfredii</name>
    <dbReference type="NCBI Taxonomy" id="439688"/>
    <lineage>
        <taxon>Eukaryota</taxon>
        <taxon>Viridiplantae</taxon>
        <taxon>Streptophyta</taxon>
        <taxon>Embryophyta</taxon>
        <taxon>Tracheophyta</taxon>
        <taxon>Spermatophyta</taxon>
        <taxon>Magnoliopsida</taxon>
        <taxon>eudicotyledons</taxon>
        <taxon>Gunneridae</taxon>
        <taxon>Pentapetalae</taxon>
        <taxon>Saxifragales</taxon>
        <taxon>Crassulaceae</taxon>
        <taxon>Sedum</taxon>
    </lineage>
</organism>
<dbReference type="InterPro" id="IPR001245">
    <property type="entry name" value="Ser-Thr/Tyr_kinase_cat_dom"/>
</dbReference>
<comment type="catalytic activity">
    <reaction evidence="17">
        <text>L-threonyl-[protein] + ATP = O-phospho-L-threonyl-[protein] + ADP + H(+)</text>
        <dbReference type="Rhea" id="RHEA:46608"/>
        <dbReference type="Rhea" id="RHEA-COMP:11060"/>
        <dbReference type="Rhea" id="RHEA-COMP:11605"/>
        <dbReference type="ChEBI" id="CHEBI:15378"/>
        <dbReference type="ChEBI" id="CHEBI:30013"/>
        <dbReference type="ChEBI" id="CHEBI:30616"/>
        <dbReference type="ChEBI" id="CHEBI:61977"/>
        <dbReference type="ChEBI" id="CHEBI:456216"/>
        <dbReference type="EC" id="2.7.11.1"/>
    </reaction>
</comment>
<accession>A0A410N648</accession>
<evidence type="ECO:0000256" key="19">
    <source>
        <dbReference type="PROSITE-ProRule" id="PRU10141"/>
    </source>
</evidence>
<keyword evidence="9" id="KW-0677">Repeat</keyword>
<keyword evidence="16" id="KW-0325">Glycoprotein</keyword>
<keyword evidence="14 21" id="KW-0472">Membrane</keyword>
<dbReference type="GO" id="GO:0005524">
    <property type="term" value="F:ATP binding"/>
    <property type="evidence" value="ECO:0007669"/>
    <property type="project" value="UniProtKB-UniRule"/>
</dbReference>
<evidence type="ECO:0000256" key="16">
    <source>
        <dbReference type="ARBA" id="ARBA00023180"/>
    </source>
</evidence>
<dbReference type="EMBL" id="MH176252">
    <property type="protein sequence ID" value="QAS62434.1"/>
    <property type="molecule type" value="mRNA"/>
</dbReference>
<dbReference type="FunFam" id="3.30.200.20:FF:000328">
    <property type="entry name" value="Leucine-rich repeat protein kinase family protein"/>
    <property type="match status" value="1"/>
</dbReference>
<dbReference type="InterPro" id="IPR008271">
    <property type="entry name" value="Ser/Thr_kinase_AS"/>
</dbReference>
<feature type="transmembrane region" description="Helical" evidence="21">
    <location>
        <begin position="575"/>
        <end position="599"/>
    </location>
</feature>
<keyword evidence="8" id="KW-0732">Signal</keyword>
<dbReference type="GO" id="GO:0004674">
    <property type="term" value="F:protein serine/threonine kinase activity"/>
    <property type="evidence" value="ECO:0007669"/>
    <property type="project" value="UniProtKB-KW"/>
</dbReference>
<evidence type="ECO:0000256" key="2">
    <source>
        <dbReference type="ARBA" id="ARBA00008684"/>
    </source>
</evidence>
<dbReference type="Pfam" id="PF00560">
    <property type="entry name" value="LRR_1"/>
    <property type="match status" value="4"/>
</dbReference>
<evidence type="ECO:0000313" key="23">
    <source>
        <dbReference type="EMBL" id="QAS62434.1"/>
    </source>
</evidence>
<dbReference type="InterPro" id="IPR032675">
    <property type="entry name" value="LRR_dom_sf"/>
</dbReference>
<keyword evidence="5" id="KW-0433">Leucine-rich repeat</keyword>
<keyword evidence="7 21" id="KW-0812">Transmembrane</keyword>
<evidence type="ECO:0000256" key="13">
    <source>
        <dbReference type="ARBA" id="ARBA00022989"/>
    </source>
</evidence>
<dbReference type="FunFam" id="3.80.10.10:FF:000387">
    <property type="entry name" value="Probable LRR receptor-like serine/threonine-protein kinase At1g06840"/>
    <property type="match status" value="1"/>
</dbReference>
<keyword evidence="4" id="KW-0723">Serine/threonine-protein kinase</keyword>
<evidence type="ECO:0000256" key="1">
    <source>
        <dbReference type="ARBA" id="ARBA00004479"/>
    </source>
</evidence>
<comment type="catalytic activity">
    <reaction evidence="18">
        <text>L-seryl-[protein] + ATP = O-phospho-L-seryl-[protein] + ADP + H(+)</text>
        <dbReference type="Rhea" id="RHEA:17989"/>
        <dbReference type="Rhea" id="RHEA-COMP:9863"/>
        <dbReference type="Rhea" id="RHEA-COMP:11604"/>
        <dbReference type="ChEBI" id="CHEBI:15378"/>
        <dbReference type="ChEBI" id="CHEBI:29999"/>
        <dbReference type="ChEBI" id="CHEBI:30616"/>
        <dbReference type="ChEBI" id="CHEBI:83421"/>
        <dbReference type="ChEBI" id="CHEBI:456216"/>
        <dbReference type="EC" id="2.7.11.1"/>
    </reaction>
</comment>
<dbReference type="PROSITE" id="PS50011">
    <property type="entry name" value="PROTEIN_KINASE_DOM"/>
    <property type="match status" value="1"/>
</dbReference>
<dbReference type="InterPro" id="IPR001611">
    <property type="entry name" value="Leu-rich_rpt"/>
</dbReference>
<evidence type="ECO:0000259" key="22">
    <source>
        <dbReference type="PROSITE" id="PS50011"/>
    </source>
</evidence>
<reference evidence="23" key="1">
    <citation type="submission" date="2018-04" db="EMBL/GenBank/DDBJ databases">
        <title>Genome-wide analysis of LRR-RLK.</title>
        <authorList>
            <person name="Liu M."/>
        </authorList>
    </citation>
    <scope>NUCLEOTIDE SEQUENCE</scope>
</reference>
<dbReference type="InterPro" id="IPR011009">
    <property type="entry name" value="Kinase-like_dom_sf"/>
</dbReference>
<dbReference type="PROSITE" id="PS00107">
    <property type="entry name" value="PROTEIN_KINASE_ATP"/>
    <property type="match status" value="1"/>
</dbReference>
<evidence type="ECO:0000256" key="12">
    <source>
        <dbReference type="ARBA" id="ARBA00022840"/>
    </source>
</evidence>
<evidence type="ECO:0000256" key="7">
    <source>
        <dbReference type="ARBA" id="ARBA00022692"/>
    </source>
</evidence>
<evidence type="ECO:0000256" key="15">
    <source>
        <dbReference type="ARBA" id="ARBA00023170"/>
    </source>
</evidence>
<keyword evidence="11 23" id="KW-0418">Kinase</keyword>
<evidence type="ECO:0000256" key="3">
    <source>
        <dbReference type="ARBA" id="ARBA00012513"/>
    </source>
</evidence>
<evidence type="ECO:0000256" key="20">
    <source>
        <dbReference type="SAM" id="MobiDB-lite"/>
    </source>
</evidence>
<evidence type="ECO:0000256" key="9">
    <source>
        <dbReference type="ARBA" id="ARBA00022737"/>
    </source>
</evidence>
<feature type="region of interest" description="Disordered" evidence="20">
    <location>
        <begin position="925"/>
        <end position="946"/>
    </location>
</feature>
<evidence type="ECO:0000256" key="17">
    <source>
        <dbReference type="ARBA" id="ARBA00047899"/>
    </source>
</evidence>
<feature type="domain" description="Protein kinase" evidence="22">
    <location>
        <begin position="640"/>
        <end position="914"/>
    </location>
</feature>
<evidence type="ECO:0000256" key="21">
    <source>
        <dbReference type="SAM" id="Phobius"/>
    </source>
</evidence>
<dbReference type="SMART" id="SM00220">
    <property type="entry name" value="S_TKc"/>
    <property type="match status" value="1"/>
</dbReference>
<keyword evidence="13 21" id="KW-1133">Transmembrane helix</keyword>
<dbReference type="EC" id="2.7.11.1" evidence="3"/>
<evidence type="ECO:0000256" key="6">
    <source>
        <dbReference type="ARBA" id="ARBA00022679"/>
    </source>
</evidence>
<dbReference type="Gene3D" id="3.30.200.20">
    <property type="entry name" value="Phosphorylase Kinase, domain 1"/>
    <property type="match status" value="1"/>
</dbReference>
<name>A0A410N648_9MAGN</name>
<feature type="compositionally biased region" description="Low complexity" evidence="20">
    <location>
        <begin position="925"/>
        <end position="944"/>
    </location>
</feature>
<dbReference type="Pfam" id="PF07714">
    <property type="entry name" value="PK_Tyr_Ser-Thr"/>
    <property type="match status" value="1"/>
</dbReference>
<dbReference type="CDD" id="cd14066">
    <property type="entry name" value="STKc_IRAK"/>
    <property type="match status" value="1"/>
</dbReference>
<keyword evidence="10 19" id="KW-0547">Nucleotide-binding</keyword>
<dbReference type="FunFam" id="1.10.510.10:FF:000453">
    <property type="entry name" value="LRR receptor-like serine/threonine-protein kinase HSL2"/>
    <property type="match status" value="1"/>
</dbReference>
<dbReference type="SUPFAM" id="SSF52058">
    <property type="entry name" value="L domain-like"/>
    <property type="match status" value="1"/>
</dbReference>
<evidence type="ECO:0000256" key="10">
    <source>
        <dbReference type="ARBA" id="ARBA00022741"/>
    </source>
</evidence>
<dbReference type="InterPro" id="IPR017441">
    <property type="entry name" value="Protein_kinase_ATP_BS"/>
</dbReference>
<evidence type="ECO:0000256" key="8">
    <source>
        <dbReference type="ARBA" id="ARBA00022729"/>
    </source>
</evidence>
<dbReference type="InterPro" id="IPR013210">
    <property type="entry name" value="LRR_N_plant-typ"/>
</dbReference>